<dbReference type="RefSeq" id="WP_190570588.1">
    <property type="nucleotide sequence ID" value="NZ_JACJQL010000053.1"/>
</dbReference>
<protein>
    <submittedName>
        <fullName evidence="1">Uncharacterized protein</fullName>
    </submittedName>
</protein>
<comment type="caution">
    <text evidence="1">The sequence shown here is derived from an EMBL/GenBank/DDBJ whole genome shotgun (WGS) entry which is preliminary data.</text>
</comment>
<dbReference type="Proteomes" id="UP000621307">
    <property type="component" value="Unassembled WGS sequence"/>
</dbReference>
<evidence type="ECO:0000313" key="2">
    <source>
        <dbReference type="Proteomes" id="UP000621307"/>
    </source>
</evidence>
<accession>A0ABR8BKM6</accession>
<proteinExistence type="predicted"/>
<name>A0ABR8BKM6_9NOSO</name>
<gene>
    <name evidence="1" type="ORF">H6G14_24705</name>
</gene>
<dbReference type="EMBL" id="JACJQL010000053">
    <property type="protein sequence ID" value="MBD2254448.1"/>
    <property type="molecule type" value="Genomic_DNA"/>
</dbReference>
<sequence length="772" mass="88158">MSISDNQNQFAQDSDLLSLKPLKNFKRKTKPHLPPDLLGKRYVKLFWHPFKAIVSELPDKQELPPQELAVAKAQEQPSDNKPLSASKPKWRTIDYYLHPSQLWRWHQDEKQLVGIRFDTTTYFAIIDLDKGGKYHNPESIKHIKSALEDIGIVSIVPIQSSWSGGYHLILVFDEKLPTFNLACALEQKLKSVGLIPKPGHLEIFPNVKSYSKTEITNYNAIRCPMQPGSGALLLDDDLQPISNNVAIFLAHCEHAARRQDLTKLKRFCQKARKRHKPKYDKQKTSKIDAWRSEWEAIIATGWTATGQTNTLLPIFVNYGIVFLELEGENLVKYAVNTATSAPGYSQYCQHQHEIEAKVRDWVECTIRHEYYTPYPSYPQRRLKTYSNTYAEVIAGTKKSHKPLNNIIPIDRRRQQSRERSQQAQQRISTAVKAIERETGLAAGVKARAQQIIAECKRQFNQSPSMETMQKNLNLWHPNWYIEDPWAENSSNPCQIESYGYLDKETSQQQKSKHQNPCQIDGYGYSPLMKVFEPLLLAPARRGWLPVVYSFCATDFGTSETVQQSDIVSFSHPESVNSQTANPDPEFVNPKALNSLKTSSSHNNRLNDLSAPLNIKLLNQNNSDQDFKYLFTPSTSLKLDKQNLLNSPISVQDADSKSLEEQWPDVTVGLKCEHGISTVDKKEIVTNELVELKEITKLQLQALSEAKKAVKKYCLITRRLLSFQERSHLKQTVKMQFYLDSKCPVLVAEAEAWSRENPGCLPFSLLSAFENED</sequence>
<keyword evidence="2" id="KW-1185">Reference proteome</keyword>
<reference evidence="1 2" key="1">
    <citation type="journal article" date="2020" name="ISME J.">
        <title>Comparative genomics reveals insights into cyanobacterial evolution and habitat adaptation.</title>
        <authorList>
            <person name="Chen M.Y."/>
            <person name="Teng W.K."/>
            <person name="Zhao L."/>
            <person name="Hu C.X."/>
            <person name="Zhou Y.K."/>
            <person name="Han B.P."/>
            <person name="Song L.R."/>
            <person name="Shu W.S."/>
        </authorList>
    </citation>
    <scope>NUCLEOTIDE SEQUENCE [LARGE SCALE GENOMIC DNA]</scope>
    <source>
        <strain evidence="1 2">FACHB-3921</strain>
    </source>
</reference>
<organism evidence="1 2">
    <name type="scientific">Nostoc parmelioides FACHB-3921</name>
    <dbReference type="NCBI Taxonomy" id="2692909"/>
    <lineage>
        <taxon>Bacteria</taxon>
        <taxon>Bacillati</taxon>
        <taxon>Cyanobacteriota</taxon>
        <taxon>Cyanophyceae</taxon>
        <taxon>Nostocales</taxon>
        <taxon>Nostocaceae</taxon>
        <taxon>Nostoc</taxon>
    </lineage>
</organism>
<evidence type="ECO:0000313" key="1">
    <source>
        <dbReference type="EMBL" id="MBD2254448.1"/>
    </source>
</evidence>